<dbReference type="SUPFAM" id="SSF54106">
    <property type="entry name" value="LysM domain"/>
    <property type="match status" value="1"/>
</dbReference>
<comment type="caution">
    <text evidence="2">The sequence shown here is derived from an EMBL/GenBank/DDBJ whole genome shotgun (WGS) entry which is preliminary data.</text>
</comment>
<dbReference type="Proteomes" id="UP000610760">
    <property type="component" value="Unassembled WGS sequence"/>
</dbReference>
<proteinExistence type="predicted"/>
<dbReference type="RefSeq" id="WP_249294559.1">
    <property type="nucleotide sequence ID" value="NZ_JACRSV010000001.1"/>
</dbReference>
<evidence type="ECO:0000259" key="1">
    <source>
        <dbReference type="PROSITE" id="PS51782"/>
    </source>
</evidence>
<dbReference type="CDD" id="cd00118">
    <property type="entry name" value="LysM"/>
    <property type="match status" value="1"/>
</dbReference>
<accession>A0A926I755</accession>
<dbReference type="AlphaFoldDB" id="A0A926I755"/>
<protein>
    <submittedName>
        <fullName evidence="2">LysM peptidoglycan-binding domain-containing protein</fullName>
    </submittedName>
</protein>
<dbReference type="SMART" id="SM00257">
    <property type="entry name" value="LysM"/>
    <property type="match status" value="1"/>
</dbReference>
<dbReference type="Gene3D" id="3.10.350.10">
    <property type="entry name" value="LysM domain"/>
    <property type="match status" value="1"/>
</dbReference>
<name>A0A926I755_9FIRM</name>
<dbReference type="PROSITE" id="PS51782">
    <property type="entry name" value="LYSM"/>
    <property type="match status" value="1"/>
</dbReference>
<reference evidence="2" key="1">
    <citation type="submission" date="2020-08" db="EMBL/GenBank/DDBJ databases">
        <title>Genome public.</title>
        <authorList>
            <person name="Liu C."/>
            <person name="Sun Q."/>
        </authorList>
    </citation>
    <scope>NUCLEOTIDE SEQUENCE</scope>
    <source>
        <strain evidence="2">NSJ-33</strain>
    </source>
</reference>
<keyword evidence="3" id="KW-1185">Reference proteome</keyword>
<gene>
    <name evidence="2" type="ORF">H8710_06200</name>
</gene>
<organism evidence="2 3">
    <name type="scientific">Fumia xinanensis</name>
    <dbReference type="NCBI Taxonomy" id="2763659"/>
    <lineage>
        <taxon>Bacteria</taxon>
        <taxon>Bacillati</taxon>
        <taxon>Bacillota</taxon>
        <taxon>Clostridia</taxon>
        <taxon>Eubacteriales</taxon>
        <taxon>Oscillospiraceae</taxon>
        <taxon>Fumia</taxon>
    </lineage>
</organism>
<sequence length="215" mass="23493">MAYIFYIDGVPLPVAPSKMKLSMKNRNGSSTLLSGEEVSILKAPGLTEISFEAMLPQKKYPFGYYPEGFIPASYYLNRLEALKMGRKPFQFLVSRVTPEGRLLHDTNLKVSLEDYAVSDDAGEGLDVTVSVRLKQYRAYGLKEISSGANGSGGAASGGARENKAPVKSYVVKKGDCLYNICKAQLGRGDKCWEIAKLNGIKNPNLIYPGQVIRLG</sequence>
<evidence type="ECO:0000313" key="3">
    <source>
        <dbReference type="Proteomes" id="UP000610760"/>
    </source>
</evidence>
<evidence type="ECO:0000313" key="2">
    <source>
        <dbReference type="EMBL" id="MBC8559664.1"/>
    </source>
</evidence>
<dbReference type="InterPro" id="IPR018392">
    <property type="entry name" value="LysM"/>
</dbReference>
<dbReference type="InterPro" id="IPR036779">
    <property type="entry name" value="LysM_dom_sf"/>
</dbReference>
<dbReference type="Pfam" id="PF01476">
    <property type="entry name" value="LysM"/>
    <property type="match status" value="1"/>
</dbReference>
<dbReference type="EMBL" id="JACRSV010000001">
    <property type="protein sequence ID" value="MBC8559664.1"/>
    <property type="molecule type" value="Genomic_DNA"/>
</dbReference>
<feature type="domain" description="LysM" evidence="1">
    <location>
        <begin position="167"/>
        <end position="214"/>
    </location>
</feature>